<evidence type="ECO:0000313" key="11">
    <source>
        <dbReference type="EnsemblProtists" id="EOD10664"/>
    </source>
</evidence>
<dbReference type="SUPFAM" id="SSF52540">
    <property type="entry name" value="P-loop containing nucleoside triphosphate hydrolases"/>
    <property type="match status" value="1"/>
</dbReference>
<evidence type="ECO:0000256" key="5">
    <source>
        <dbReference type="ARBA" id="ARBA00022840"/>
    </source>
</evidence>
<keyword evidence="3 9" id="KW-0812">Transmembrane</keyword>
<dbReference type="AlphaFoldDB" id="A0A0D3IHC9"/>
<name>A0A0D3IHC9_EMIH1</name>
<sequence>MVSTVTGSQTPKECEHEFTFTDCMYTVGKGEKAKTLVSDISGRVESGLILSIMGPSGAGKTVLMKMLTLEAGPGKAHGSLRLDGQPFTPALYKQHCAFVAQHDSHAAFLTAREHLAISTSLYQHQLGPAERAAAVDELLEHMGLTSCQHTRAGNELVRGLSGGQKRRLSLAVALSKNPALIFLDEPTSGLDAAAAASIMTFLKESASVKRTAILCTIHQPSYKVFSGFDDTLILASGRPAYYGPAAALGEYCDSLGEPVPPGNSPAEHMLELVNKDFRSPEAVGLVLDAFRPTAGPAATHAFSPLPKTNQAPFPRQTWCLLRKLCKLTYKDPTLYLGRAVAFLLANSFFAVVYIRARVVKQEQIVSRMFLTMWLVGVPAALGVVSTFALNGEVQAVRREVRDGMYHPVAYVLAHTSLQLPMMVFLAISAIGVPAYAIADFNASNFVQFTLVYVLMSWAFECIAQLCSLLRNPLLGMLGFLNTWFASFLFCGIFLRKTDVIWPFRAFTYLLPLAWAFPSLNYFEFIDYESIGGAEACSNVTEAGCFDVLGANGPPFRCPDLQPQQCLGLTGPQVLVSLGETYEMIDLDVSTAREALISLAIAVGWKLLYTAWLMRQCNETAVPSTRGRGKSAASPEPPARRDASAV</sequence>
<keyword evidence="2" id="KW-0813">Transport</keyword>
<feature type="domain" description="ABC transporter" evidence="10">
    <location>
        <begin position="18"/>
        <end position="261"/>
    </location>
</feature>
<evidence type="ECO:0000256" key="8">
    <source>
        <dbReference type="SAM" id="MobiDB-lite"/>
    </source>
</evidence>
<protein>
    <recommendedName>
        <fullName evidence="10">ABC transporter domain-containing protein</fullName>
    </recommendedName>
</protein>
<dbReference type="InterPro" id="IPR027417">
    <property type="entry name" value="P-loop_NTPase"/>
</dbReference>
<dbReference type="RefSeq" id="XP_005763093.1">
    <property type="nucleotide sequence ID" value="XM_005763036.1"/>
</dbReference>
<evidence type="ECO:0000256" key="1">
    <source>
        <dbReference type="ARBA" id="ARBA00004141"/>
    </source>
</evidence>
<dbReference type="eggNOG" id="KOG0061">
    <property type="taxonomic scope" value="Eukaryota"/>
</dbReference>
<dbReference type="HOGENOM" id="CLU_000604_57_7_1"/>
<dbReference type="PROSITE" id="PS00211">
    <property type="entry name" value="ABC_TRANSPORTER_1"/>
    <property type="match status" value="1"/>
</dbReference>
<dbReference type="InterPro" id="IPR043926">
    <property type="entry name" value="ABCG_dom"/>
</dbReference>
<dbReference type="GO" id="GO:0140359">
    <property type="term" value="F:ABC-type transporter activity"/>
    <property type="evidence" value="ECO:0007669"/>
    <property type="project" value="InterPro"/>
</dbReference>
<keyword evidence="12" id="KW-1185">Reference proteome</keyword>
<dbReference type="SMART" id="SM00382">
    <property type="entry name" value="AAA"/>
    <property type="match status" value="1"/>
</dbReference>
<evidence type="ECO:0000256" key="3">
    <source>
        <dbReference type="ARBA" id="ARBA00022692"/>
    </source>
</evidence>
<evidence type="ECO:0000256" key="4">
    <source>
        <dbReference type="ARBA" id="ARBA00022741"/>
    </source>
</evidence>
<evidence type="ECO:0000313" key="12">
    <source>
        <dbReference type="Proteomes" id="UP000013827"/>
    </source>
</evidence>
<dbReference type="Gene3D" id="3.40.50.300">
    <property type="entry name" value="P-loop containing nucleotide triphosphate hydrolases"/>
    <property type="match status" value="1"/>
</dbReference>
<feature type="transmembrane region" description="Helical" evidence="9">
    <location>
        <begin position="409"/>
        <end position="438"/>
    </location>
</feature>
<feature type="region of interest" description="Disordered" evidence="8">
    <location>
        <begin position="621"/>
        <end position="645"/>
    </location>
</feature>
<keyword evidence="4" id="KW-0547">Nucleotide-binding</keyword>
<dbReference type="PROSITE" id="PS50893">
    <property type="entry name" value="ABC_TRANSPORTER_2"/>
    <property type="match status" value="1"/>
</dbReference>
<evidence type="ECO:0000256" key="2">
    <source>
        <dbReference type="ARBA" id="ARBA00022448"/>
    </source>
</evidence>
<evidence type="ECO:0000256" key="7">
    <source>
        <dbReference type="ARBA" id="ARBA00023136"/>
    </source>
</evidence>
<dbReference type="PANTHER" id="PTHR48041">
    <property type="entry name" value="ABC TRANSPORTER G FAMILY MEMBER 28"/>
    <property type="match status" value="1"/>
</dbReference>
<reference evidence="11" key="2">
    <citation type="submission" date="2024-10" db="UniProtKB">
        <authorList>
            <consortium name="EnsemblProtists"/>
        </authorList>
    </citation>
    <scope>IDENTIFICATION</scope>
</reference>
<dbReference type="InterPro" id="IPR003439">
    <property type="entry name" value="ABC_transporter-like_ATP-bd"/>
</dbReference>
<dbReference type="GO" id="GO:0005524">
    <property type="term" value="F:ATP binding"/>
    <property type="evidence" value="ECO:0007669"/>
    <property type="project" value="UniProtKB-KW"/>
</dbReference>
<evidence type="ECO:0000256" key="6">
    <source>
        <dbReference type="ARBA" id="ARBA00022989"/>
    </source>
</evidence>
<organism evidence="11 12">
    <name type="scientific">Emiliania huxleyi (strain CCMP1516)</name>
    <dbReference type="NCBI Taxonomy" id="280463"/>
    <lineage>
        <taxon>Eukaryota</taxon>
        <taxon>Haptista</taxon>
        <taxon>Haptophyta</taxon>
        <taxon>Prymnesiophyceae</taxon>
        <taxon>Isochrysidales</taxon>
        <taxon>Noelaerhabdaceae</taxon>
        <taxon>Emiliania</taxon>
    </lineage>
</organism>
<dbReference type="Proteomes" id="UP000013827">
    <property type="component" value="Unassembled WGS sequence"/>
</dbReference>
<dbReference type="Pfam" id="PF00005">
    <property type="entry name" value="ABC_tran"/>
    <property type="match status" value="1"/>
</dbReference>
<keyword evidence="5" id="KW-0067">ATP-binding</keyword>
<dbReference type="OMA" id="AIKVKMF"/>
<feature type="transmembrane region" description="Helical" evidence="9">
    <location>
        <begin position="335"/>
        <end position="356"/>
    </location>
</feature>
<keyword evidence="7 9" id="KW-0472">Membrane</keyword>
<dbReference type="GeneID" id="17256887"/>
<dbReference type="InterPro" id="IPR050352">
    <property type="entry name" value="ABCG_transporters"/>
</dbReference>
<dbReference type="Pfam" id="PF19055">
    <property type="entry name" value="ABC2_membrane_7"/>
    <property type="match status" value="1"/>
</dbReference>
<evidence type="ECO:0000259" key="10">
    <source>
        <dbReference type="PROSITE" id="PS50893"/>
    </source>
</evidence>
<proteinExistence type="predicted"/>
<feature type="transmembrane region" description="Helical" evidence="9">
    <location>
        <begin position="476"/>
        <end position="494"/>
    </location>
</feature>
<feature type="transmembrane region" description="Helical" evidence="9">
    <location>
        <begin position="368"/>
        <end position="389"/>
    </location>
</feature>
<dbReference type="InterPro" id="IPR017871">
    <property type="entry name" value="ABC_transporter-like_CS"/>
</dbReference>
<dbReference type="GO" id="GO:0016887">
    <property type="term" value="F:ATP hydrolysis activity"/>
    <property type="evidence" value="ECO:0007669"/>
    <property type="project" value="InterPro"/>
</dbReference>
<dbReference type="PaxDb" id="2903-EOD10664"/>
<reference evidence="12" key="1">
    <citation type="journal article" date="2013" name="Nature">
        <title>Pan genome of the phytoplankton Emiliania underpins its global distribution.</title>
        <authorList>
            <person name="Read B.A."/>
            <person name="Kegel J."/>
            <person name="Klute M.J."/>
            <person name="Kuo A."/>
            <person name="Lefebvre S.C."/>
            <person name="Maumus F."/>
            <person name="Mayer C."/>
            <person name="Miller J."/>
            <person name="Monier A."/>
            <person name="Salamov A."/>
            <person name="Young J."/>
            <person name="Aguilar M."/>
            <person name="Claverie J.M."/>
            <person name="Frickenhaus S."/>
            <person name="Gonzalez K."/>
            <person name="Herman E.K."/>
            <person name="Lin Y.C."/>
            <person name="Napier J."/>
            <person name="Ogata H."/>
            <person name="Sarno A.F."/>
            <person name="Shmutz J."/>
            <person name="Schroeder D."/>
            <person name="de Vargas C."/>
            <person name="Verret F."/>
            <person name="von Dassow P."/>
            <person name="Valentin K."/>
            <person name="Van de Peer Y."/>
            <person name="Wheeler G."/>
            <person name="Dacks J.B."/>
            <person name="Delwiche C.F."/>
            <person name="Dyhrman S.T."/>
            <person name="Glockner G."/>
            <person name="John U."/>
            <person name="Richards T."/>
            <person name="Worden A.Z."/>
            <person name="Zhang X."/>
            <person name="Grigoriev I.V."/>
            <person name="Allen A.E."/>
            <person name="Bidle K."/>
            <person name="Borodovsky M."/>
            <person name="Bowler C."/>
            <person name="Brownlee C."/>
            <person name="Cock J.M."/>
            <person name="Elias M."/>
            <person name="Gladyshev V.N."/>
            <person name="Groth M."/>
            <person name="Guda C."/>
            <person name="Hadaegh A."/>
            <person name="Iglesias-Rodriguez M.D."/>
            <person name="Jenkins J."/>
            <person name="Jones B.M."/>
            <person name="Lawson T."/>
            <person name="Leese F."/>
            <person name="Lindquist E."/>
            <person name="Lobanov A."/>
            <person name="Lomsadze A."/>
            <person name="Malik S.B."/>
            <person name="Marsh M.E."/>
            <person name="Mackinder L."/>
            <person name="Mock T."/>
            <person name="Mueller-Roeber B."/>
            <person name="Pagarete A."/>
            <person name="Parker M."/>
            <person name="Probert I."/>
            <person name="Quesneville H."/>
            <person name="Raines C."/>
            <person name="Rensing S.A."/>
            <person name="Riano-Pachon D.M."/>
            <person name="Richier S."/>
            <person name="Rokitta S."/>
            <person name="Shiraiwa Y."/>
            <person name="Soanes D.M."/>
            <person name="van der Giezen M."/>
            <person name="Wahlund T.M."/>
            <person name="Williams B."/>
            <person name="Wilson W."/>
            <person name="Wolfe G."/>
            <person name="Wurch L.L."/>
        </authorList>
    </citation>
    <scope>NUCLEOTIDE SEQUENCE</scope>
</reference>
<dbReference type="InterPro" id="IPR003593">
    <property type="entry name" value="AAA+_ATPase"/>
</dbReference>
<dbReference type="Pfam" id="PF01061">
    <property type="entry name" value="ABC2_membrane"/>
    <property type="match status" value="1"/>
</dbReference>
<dbReference type="InterPro" id="IPR013525">
    <property type="entry name" value="ABC2_TM"/>
</dbReference>
<comment type="subcellular location">
    <subcellularLocation>
        <location evidence="1">Membrane</location>
        <topology evidence="1">Multi-pass membrane protein</topology>
    </subcellularLocation>
</comment>
<evidence type="ECO:0000256" key="9">
    <source>
        <dbReference type="SAM" id="Phobius"/>
    </source>
</evidence>
<keyword evidence="6 9" id="KW-1133">Transmembrane helix</keyword>
<dbReference type="PANTHER" id="PTHR48041:SF139">
    <property type="entry name" value="PROTEIN SCARLET"/>
    <property type="match status" value="1"/>
</dbReference>
<dbReference type="EnsemblProtists" id="EOD10664">
    <property type="protein sequence ID" value="EOD10664"/>
    <property type="gene ID" value="EMIHUDRAFT_105100"/>
</dbReference>
<accession>A0A0D3IHC9</accession>
<dbReference type="KEGG" id="ehx:EMIHUDRAFT_105100"/>
<dbReference type="GO" id="GO:0005886">
    <property type="term" value="C:plasma membrane"/>
    <property type="evidence" value="ECO:0007669"/>
    <property type="project" value="TreeGrafter"/>
</dbReference>